<evidence type="ECO:0000313" key="2">
    <source>
        <dbReference type="EMBL" id="MCW1925030.1"/>
    </source>
</evidence>
<dbReference type="RefSeq" id="WP_264489138.1">
    <property type="nucleotide sequence ID" value="NZ_JAPDDT010000011.1"/>
</dbReference>
<keyword evidence="3" id="KW-1185">Reference proteome</keyword>
<accession>A0ABT3GNC5</accession>
<dbReference type="EMBL" id="JAPDDT010000011">
    <property type="protein sequence ID" value="MCW1925030.1"/>
    <property type="molecule type" value="Genomic_DNA"/>
</dbReference>
<organism evidence="2 3">
    <name type="scientific">Luteolibacter arcticus</name>
    <dbReference type="NCBI Taxonomy" id="1581411"/>
    <lineage>
        <taxon>Bacteria</taxon>
        <taxon>Pseudomonadati</taxon>
        <taxon>Verrucomicrobiota</taxon>
        <taxon>Verrucomicrobiia</taxon>
        <taxon>Verrucomicrobiales</taxon>
        <taxon>Verrucomicrobiaceae</taxon>
        <taxon>Luteolibacter</taxon>
    </lineage>
</organism>
<comment type="caution">
    <text evidence="2">The sequence shown here is derived from an EMBL/GenBank/DDBJ whole genome shotgun (WGS) entry which is preliminary data.</text>
</comment>
<sequence length="81" mass="8833">MARKKTRSEEYAGGFPAGMEAFQSLTDHRDGKAKRHYFGGVLFIAHAAMTCGTRGQPPLLAGSKSHSRRFTSRVAALPPKE</sequence>
<gene>
    <name evidence="2" type="ORF">OKA05_20890</name>
</gene>
<protein>
    <submittedName>
        <fullName evidence="2">Transposase family protein</fullName>
    </submittedName>
</protein>
<reference evidence="2 3" key="1">
    <citation type="submission" date="2022-10" db="EMBL/GenBank/DDBJ databases">
        <title>Luteolibacter arcticus strain CCTCC AB 2014275, whole genome shotgun sequencing project.</title>
        <authorList>
            <person name="Zhao G."/>
            <person name="Shen L."/>
        </authorList>
    </citation>
    <scope>NUCLEOTIDE SEQUENCE [LARGE SCALE GENOMIC DNA]</scope>
    <source>
        <strain evidence="2 3">CCTCC AB 2014275</strain>
    </source>
</reference>
<evidence type="ECO:0000256" key="1">
    <source>
        <dbReference type="SAM" id="MobiDB-lite"/>
    </source>
</evidence>
<dbReference type="Proteomes" id="UP001320876">
    <property type="component" value="Unassembled WGS sequence"/>
</dbReference>
<evidence type="ECO:0000313" key="3">
    <source>
        <dbReference type="Proteomes" id="UP001320876"/>
    </source>
</evidence>
<name>A0ABT3GNC5_9BACT</name>
<feature type="region of interest" description="Disordered" evidence="1">
    <location>
        <begin position="55"/>
        <end position="81"/>
    </location>
</feature>
<proteinExistence type="predicted"/>